<evidence type="ECO:0000313" key="3">
    <source>
        <dbReference type="Proteomes" id="UP000053647"/>
    </source>
</evidence>
<reference evidence="2 3" key="1">
    <citation type="submission" date="2014-06" db="EMBL/GenBank/DDBJ databases">
        <authorList>
            <consortium name="DOE Joint Genome Institute"/>
            <person name="Kuo A."/>
            <person name="Kohler A."/>
            <person name="Nagy L.G."/>
            <person name="Floudas D."/>
            <person name="Copeland A."/>
            <person name="Barry K.W."/>
            <person name="Cichocki N."/>
            <person name="Veneault-Fourrey C."/>
            <person name="LaButti K."/>
            <person name="Lindquist E.A."/>
            <person name="Lipzen A."/>
            <person name="Lundell T."/>
            <person name="Morin E."/>
            <person name="Murat C."/>
            <person name="Sun H."/>
            <person name="Tunlid A."/>
            <person name="Henrissat B."/>
            <person name="Grigoriev I.V."/>
            <person name="Hibbett D.S."/>
            <person name="Martin F."/>
            <person name="Nordberg H.P."/>
            <person name="Cantor M.N."/>
            <person name="Hua S.X."/>
        </authorList>
    </citation>
    <scope>NUCLEOTIDE SEQUENCE [LARGE SCALE GENOMIC DNA]</scope>
    <source>
        <strain evidence="2 3">ATCC 200175</strain>
    </source>
</reference>
<keyword evidence="3" id="KW-1185">Reference proteome</keyword>
<sequence length="149" mass="15864">MGDASPSPTNDMKSLQSDRSPAVSSSGTLEEGEITEDEASGIASTPPPRHQKDPLPLKLSNTGVFPRRSTPSLVAEVTSRTSTPTTSLHVPTSEDMTADDLDRAKSLVLDLLGWGVTPEYLVECGVSPGALYRIFTDLRLRLPANLVSS</sequence>
<evidence type="ECO:0000256" key="1">
    <source>
        <dbReference type="SAM" id="MobiDB-lite"/>
    </source>
</evidence>
<name>A0A0C9TJ11_PAXIN</name>
<reference evidence="3" key="2">
    <citation type="submission" date="2015-01" db="EMBL/GenBank/DDBJ databases">
        <title>Evolutionary Origins and Diversification of the Mycorrhizal Mutualists.</title>
        <authorList>
            <consortium name="DOE Joint Genome Institute"/>
            <consortium name="Mycorrhizal Genomics Consortium"/>
            <person name="Kohler A."/>
            <person name="Kuo A."/>
            <person name="Nagy L.G."/>
            <person name="Floudas D."/>
            <person name="Copeland A."/>
            <person name="Barry K.W."/>
            <person name="Cichocki N."/>
            <person name="Veneault-Fourrey C."/>
            <person name="LaButti K."/>
            <person name="Lindquist E.A."/>
            <person name="Lipzen A."/>
            <person name="Lundell T."/>
            <person name="Morin E."/>
            <person name="Murat C."/>
            <person name="Riley R."/>
            <person name="Ohm R."/>
            <person name="Sun H."/>
            <person name="Tunlid A."/>
            <person name="Henrissat B."/>
            <person name="Grigoriev I.V."/>
            <person name="Hibbett D.S."/>
            <person name="Martin F."/>
        </authorList>
    </citation>
    <scope>NUCLEOTIDE SEQUENCE [LARGE SCALE GENOMIC DNA]</scope>
    <source>
        <strain evidence="3">ATCC 200175</strain>
    </source>
</reference>
<accession>A0A0C9TJ11</accession>
<organism evidence="2 3">
    <name type="scientific">Paxillus involutus ATCC 200175</name>
    <dbReference type="NCBI Taxonomy" id="664439"/>
    <lineage>
        <taxon>Eukaryota</taxon>
        <taxon>Fungi</taxon>
        <taxon>Dikarya</taxon>
        <taxon>Basidiomycota</taxon>
        <taxon>Agaricomycotina</taxon>
        <taxon>Agaricomycetes</taxon>
        <taxon>Agaricomycetidae</taxon>
        <taxon>Boletales</taxon>
        <taxon>Paxilineae</taxon>
        <taxon>Paxillaceae</taxon>
        <taxon>Paxillus</taxon>
    </lineage>
</organism>
<evidence type="ECO:0000313" key="2">
    <source>
        <dbReference type="EMBL" id="KIJ10683.1"/>
    </source>
</evidence>
<protein>
    <submittedName>
        <fullName evidence="2">Uncharacterized protein</fullName>
    </submittedName>
</protein>
<dbReference type="Proteomes" id="UP000053647">
    <property type="component" value="Unassembled WGS sequence"/>
</dbReference>
<feature type="region of interest" description="Disordered" evidence="1">
    <location>
        <begin position="1"/>
        <end position="93"/>
    </location>
</feature>
<feature type="compositionally biased region" description="Polar residues" evidence="1">
    <location>
        <begin position="78"/>
        <end position="90"/>
    </location>
</feature>
<proteinExistence type="predicted"/>
<gene>
    <name evidence="2" type="ORF">PAXINDRAFT_16346</name>
</gene>
<feature type="compositionally biased region" description="Polar residues" evidence="1">
    <location>
        <begin position="1"/>
        <end position="28"/>
    </location>
</feature>
<dbReference type="AlphaFoldDB" id="A0A0C9TJ11"/>
<dbReference type="EMBL" id="KN819399">
    <property type="protein sequence ID" value="KIJ10683.1"/>
    <property type="molecule type" value="Genomic_DNA"/>
</dbReference>
<feature type="compositionally biased region" description="Acidic residues" evidence="1">
    <location>
        <begin position="30"/>
        <end position="39"/>
    </location>
</feature>
<dbReference type="OrthoDB" id="3270652at2759"/>
<dbReference type="HOGENOM" id="CLU_1768701_0_0_1"/>